<gene>
    <name evidence="1" type="ORF">ACFOYY_40230</name>
</gene>
<dbReference type="EMBL" id="JBHSBC010000056">
    <property type="protein sequence ID" value="MFC3986415.1"/>
    <property type="molecule type" value="Genomic_DNA"/>
</dbReference>
<dbReference type="RefSeq" id="WP_386196631.1">
    <property type="nucleotide sequence ID" value="NZ_JBHSBC010000056.1"/>
</dbReference>
<evidence type="ECO:0000313" key="2">
    <source>
        <dbReference type="Proteomes" id="UP001595698"/>
    </source>
</evidence>
<organism evidence="1 2">
    <name type="scientific">Streptosporangium jomthongense</name>
    <dbReference type="NCBI Taxonomy" id="1193683"/>
    <lineage>
        <taxon>Bacteria</taxon>
        <taxon>Bacillati</taxon>
        <taxon>Actinomycetota</taxon>
        <taxon>Actinomycetes</taxon>
        <taxon>Streptosporangiales</taxon>
        <taxon>Streptosporangiaceae</taxon>
        <taxon>Streptosporangium</taxon>
    </lineage>
</organism>
<comment type="caution">
    <text evidence="1">The sequence shown here is derived from an EMBL/GenBank/DDBJ whole genome shotgun (WGS) entry which is preliminary data.</text>
</comment>
<proteinExistence type="predicted"/>
<sequence>MPQLTTTAYSDITDHLAEHAPTARPLEAIAAVLDADYHSVWLDRLTIWHAWTTPDDDTWHLEHYTAAEALDVLHQQLDGAGVFDRTAAPSRYADPAEAHYLERDEEVMEEYYDIELAAEHDRLPADATPQEVDRRIQARITRARAEAARLASLRAHHVRATYGGTGDRGWKAAAARGLGITPVSLGAILADDEARAVKRREARTNGD</sequence>
<reference evidence="2" key="1">
    <citation type="journal article" date="2019" name="Int. J. Syst. Evol. Microbiol.">
        <title>The Global Catalogue of Microorganisms (GCM) 10K type strain sequencing project: providing services to taxonomists for standard genome sequencing and annotation.</title>
        <authorList>
            <consortium name="The Broad Institute Genomics Platform"/>
            <consortium name="The Broad Institute Genome Sequencing Center for Infectious Disease"/>
            <person name="Wu L."/>
            <person name="Ma J."/>
        </authorList>
    </citation>
    <scope>NUCLEOTIDE SEQUENCE [LARGE SCALE GENOMIC DNA]</scope>
    <source>
        <strain evidence="2">TBRC 7912</strain>
    </source>
</reference>
<keyword evidence="2" id="KW-1185">Reference proteome</keyword>
<protein>
    <submittedName>
        <fullName evidence="1">Uncharacterized protein</fullName>
    </submittedName>
</protein>
<evidence type="ECO:0000313" key="1">
    <source>
        <dbReference type="EMBL" id="MFC3986415.1"/>
    </source>
</evidence>
<accession>A0ABV8FEJ9</accession>
<name>A0ABV8FEJ9_9ACTN</name>
<dbReference type="Proteomes" id="UP001595698">
    <property type="component" value="Unassembled WGS sequence"/>
</dbReference>